<gene>
    <name evidence="2" type="ORF">SAMN05444921_13628</name>
</gene>
<dbReference type="AlphaFoldDB" id="A0A1H0DU93"/>
<evidence type="ECO:0000256" key="1">
    <source>
        <dbReference type="SAM" id="MobiDB-lite"/>
    </source>
</evidence>
<keyword evidence="3" id="KW-1185">Reference proteome</keyword>
<proteinExistence type="predicted"/>
<dbReference type="Proteomes" id="UP000199063">
    <property type="component" value="Unassembled WGS sequence"/>
</dbReference>
<dbReference type="STRING" id="1196353.SAMN05444921_13628"/>
<organism evidence="2 3">
    <name type="scientific">Streptomyces wuyuanensis</name>
    <dbReference type="NCBI Taxonomy" id="1196353"/>
    <lineage>
        <taxon>Bacteria</taxon>
        <taxon>Bacillati</taxon>
        <taxon>Actinomycetota</taxon>
        <taxon>Actinomycetes</taxon>
        <taxon>Kitasatosporales</taxon>
        <taxon>Streptomycetaceae</taxon>
        <taxon>Streptomyces</taxon>
    </lineage>
</organism>
<feature type="region of interest" description="Disordered" evidence="1">
    <location>
        <begin position="1"/>
        <end position="109"/>
    </location>
</feature>
<evidence type="ECO:0000313" key="3">
    <source>
        <dbReference type="Proteomes" id="UP000199063"/>
    </source>
</evidence>
<dbReference type="EMBL" id="FNHI01000036">
    <property type="protein sequence ID" value="SDN73616.1"/>
    <property type="molecule type" value="Genomic_DNA"/>
</dbReference>
<feature type="compositionally biased region" description="Low complexity" evidence="1">
    <location>
        <begin position="46"/>
        <end position="59"/>
    </location>
</feature>
<protein>
    <submittedName>
        <fullName evidence="2">Uncharacterized protein</fullName>
    </submittedName>
</protein>
<reference evidence="3" key="1">
    <citation type="submission" date="2016-10" db="EMBL/GenBank/DDBJ databases">
        <authorList>
            <person name="Varghese N."/>
            <person name="Submissions S."/>
        </authorList>
    </citation>
    <scope>NUCLEOTIDE SEQUENCE [LARGE SCALE GENOMIC DNA]</scope>
    <source>
        <strain evidence="3">CGMCC 4.7042</strain>
    </source>
</reference>
<sequence length="267" mass="28467">MSPPRPRGMVPGVTSGQLRAEDRPRGDGPDQTAATPSAGPSPPRPRGWSGPGIPSSRGPQVAPAPAGMVPRLRRATATTPRRPRPRPRTRTRGDGPTVTFTSDTAAPSPRSCGGWSGACRYWEVGRRFVPASASLGGRARVARGPLAVAVLCCFAGSAAGRPPRRYSCRCRLTSGTSWSARLAGAGRQCRWWLLRFGTRFLCEWVGAWWTVRASRGVMTLLYGGGWRCCGVLSLAKVSQGFLAEVALQVASWFLASAYLSATGEDRS</sequence>
<name>A0A1H0DU93_9ACTN</name>
<feature type="compositionally biased region" description="Basic and acidic residues" evidence="1">
    <location>
        <begin position="19"/>
        <end position="28"/>
    </location>
</feature>
<evidence type="ECO:0000313" key="2">
    <source>
        <dbReference type="EMBL" id="SDN73616.1"/>
    </source>
</evidence>
<feature type="compositionally biased region" description="Basic residues" evidence="1">
    <location>
        <begin position="81"/>
        <end position="90"/>
    </location>
</feature>
<accession>A0A1H0DU93</accession>